<proteinExistence type="predicted"/>
<reference evidence="2" key="1">
    <citation type="journal article" date="2016" name="Genome Announc.">
        <title>Complete Genome Sequence of Geobacillus thermoglucosidasius NCIMB 11955, the Progenitor of a Bioethanol Production Strain.</title>
        <authorList>
            <person name="Sheng L."/>
            <person name="Zhang Y."/>
            <person name="Minton N.P."/>
        </authorList>
    </citation>
    <scope>NUCLEOTIDE SEQUENCE [LARGE SCALE GENOMIC DNA]</scope>
    <source>
        <strain evidence="2">NCIMB 11955</strain>
    </source>
</reference>
<dbReference type="AlphaFoldDB" id="A0AAN1D5H8"/>
<dbReference type="EMBL" id="CP016622">
    <property type="protein sequence ID" value="ANZ28861.1"/>
    <property type="molecule type" value="Genomic_DNA"/>
</dbReference>
<evidence type="ECO:0000313" key="2">
    <source>
        <dbReference type="Proteomes" id="UP000093052"/>
    </source>
</evidence>
<accession>A0AAN1D5H8</accession>
<sequence length="88" mass="10371">MVLDKGQNGHFLMNFPYCVTHFYHFSAIIDGFKQQKKFVKFTCILVAKMSAKIKQQPTESLYIFRRKSDIYYGRLVKKAALFFGCLLY</sequence>
<evidence type="ECO:0000313" key="1">
    <source>
        <dbReference type="EMBL" id="ANZ28861.1"/>
    </source>
</evidence>
<protein>
    <submittedName>
        <fullName evidence="1">Uncharacterized protein</fullName>
    </submittedName>
</protein>
<gene>
    <name evidence="1" type="ORF">BCV53_01260</name>
</gene>
<keyword evidence="2" id="KW-1185">Reference proteome</keyword>
<dbReference type="KEGG" id="ptl:AOT13_01250"/>
<dbReference type="RefSeq" id="WP_035501723.1">
    <property type="nucleotide sequence ID" value="NZ_JBCNEL010000017.1"/>
</dbReference>
<organism evidence="1 2">
    <name type="scientific">Parageobacillus thermoglucosidasius</name>
    <name type="common">Geobacillus thermoglucosidasius</name>
    <dbReference type="NCBI Taxonomy" id="1426"/>
    <lineage>
        <taxon>Bacteria</taxon>
        <taxon>Bacillati</taxon>
        <taxon>Bacillota</taxon>
        <taxon>Bacilli</taxon>
        <taxon>Bacillales</taxon>
        <taxon>Anoxybacillaceae</taxon>
        <taxon>Parageobacillus</taxon>
    </lineage>
</organism>
<dbReference type="Proteomes" id="UP000093052">
    <property type="component" value="Chromosome"/>
</dbReference>
<name>A0AAN1D5H8_PARTM</name>